<dbReference type="PROSITE" id="PS00061">
    <property type="entry name" value="ADH_SHORT"/>
    <property type="match status" value="1"/>
</dbReference>
<dbReference type="InterPro" id="IPR002347">
    <property type="entry name" value="SDR_fam"/>
</dbReference>
<dbReference type="EMBL" id="LAZR01033879">
    <property type="protein sequence ID" value="KKL46865.1"/>
    <property type="molecule type" value="Genomic_DNA"/>
</dbReference>
<gene>
    <name evidence="5" type="ORF">LCGC14_2341290</name>
</gene>
<dbReference type="InterPro" id="IPR020904">
    <property type="entry name" value="Sc_DH/Rdtase_CS"/>
</dbReference>
<name>A0A0F9EPP7_9ZZZZ</name>
<dbReference type="PANTHER" id="PTHR43180">
    <property type="entry name" value="3-OXOACYL-(ACYL-CARRIER-PROTEIN) REDUCTASE (AFU_ORTHOLOGUE AFUA_6G11210)"/>
    <property type="match status" value="1"/>
</dbReference>
<dbReference type="GO" id="GO:0016491">
    <property type="term" value="F:oxidoreductase activity"/>
    <property type="evidence" value="ECO:0007669"/>
    <property type="project" value="UniProtKB-KW"/>
</dbReference>
<reference evidence="5" key="1">
    <citation type="journal article" date="2015" name="Nature">
        <title>Complex archaea that bridge the gap between prokaryotes and eukaryotes.</title>
        <authorList>
            <person name="Spang A."/>
            <person name="Saw J.H."/>
            <person name="Jorgensen S.L."/>
            <person name="Zaremba-Niedzwiedzka K."/>
            <person name="Martijn J."/>
            <person name="Lind A.E."/>
            <person name="van Eijk R."/>
            <person name="Schleper C."/>
            <person name="Guy L."/>
            <person name="Ettema T.J."/>
        </authorList>
    </citation>
    <scope>NUCLEOTIDE SEQUENCE</scope>
</reference>
<organism evidence="5">
    <name type="scientific">marine sediment metagenome</name>
    <dbReference type="NCBI Taxonomy" id="412755"/>
    <lineage>
        <taxon>unclassified sequences</taxon>
        <taxon>metagenomes</taxon>
        <taxon>ecological metagenomes</taxon>
    </lineage>
</organism>
<evidence type="ECO:0000313" key="5">
    <source>
        <dbReference type="EMBL" id="KKL46865.1"/>
    </source>
</evidence>
<sequence length="295" mass="31551">MGKLDEKVAVITGGSSGIGKATVELFIKEGARVVFGDILDERGIKIAEELGDNTTYIHTNVRFESDIKALLDHTVDKYGRIDILYNNAGFGGALGLVENIPTDAFDVTMEVLFRSVFLGIKLVAPIMKNQGSGSIITTSSIAGIHAEGLHIYSGTKTAIIQFTRSVAKELGEYSVRVNCICPGVIATPIFGKSFGLSQDQSEMMAEGMKNISGESNNQSINRSGLPEDVAKAALWLASEDSGFVNGHALIVDGGFVGGLKYSKSIENWETLAKTLNLGDVDAIFRKINEGIAKNK</sequence>
<keyword evidence="2" id="KW-0560">Oxidoreductase</keyword>
<dbReference type="AlphaFoldDB" id="A0A0F9EPP7"/>
<evidence type="ECO:0000256" key="3">
    <source>
        <dbReference type="ARBA" id="ARBA00023027"/>
    </source>
</evidence>
<dbReference type="PANTHER" id="PTHR43180:SF28">
    <property type="entry name" value="NAD(P)-BINDING ROSSMANN-FOLD SUPERFAMILY PROTEIN"/>
    <property type="match status" value="1"/>
</dbReference>
<dbReference type="GO" id="GO:0006629">
    <property type="term" value="P:lipid metabolic process"/>
    <property type="evidence" value="ECO:0007669"/>
    <property type="project" value="UniProtKB-KW"/>
</dbReference>
<evidence type="ECO:0000256" key="1">
    <source>
        <dbReference type="ARBA" id="ARBA00006484"/>
    </source>
</evidence>
<evidence type="ECO:0000256" key="4">
    <source>
        <dbReference type="ARBA" id="ARBA00023098"/>
    </source>
</evidence>
<dbReference type="PRINTS" id="PR00081">
    <property type="entry name" value="GDHRDH"/>
</dbReference>
<keyword evidence="3" id="KW-0520">NAD</keyword>
<accession>A0A0F9EPP7</accession>
<proteinExistence type="inferred from homology"/>
<evidence type="ECO:0000256" key="2">
    <source>
        <dbReference type="ARBA" id="ARBA00023002"/>
    </source>
</evidence>
<dbReference type="InterPro" id="IPR036291">
    <property type="entry name" value="NAD(P)-bd_dom_sf"/>
</dbReference>
<dbReference type="Pfam" id="PF13561">
    <property type="entry name" value="adh_short_C2"/>
    <property type="match status" value="1"/>
</dbReference>
<protein>
    <recommendedName>
        <fullName evidence="6">2,5-dichloro-2,5-cyclohexadiene-1,4-diol dehydrogenase</fullName>
    </recommendedName>
</protein>
<comment type="caution">
    <text evidence="5">The sequence shown here is derived from an EMBL/GenBank/DDBJ whole genome shotgun (WGS) entry which is preliminary data.</text>
</comment>
<dbReference type="PRINTS" id="PR00080">
    <property type="entry name" value="SDRFAMILY"/>
</dbReference>
<dbReference type="FunFam" id="3.40.50.720:FF:000084">
    <property type="entry name" value="Short-chain dehydrogenase reductase"/>
    <property type="match status" value="1"/>
</dbReference>
<comment type="similarity">
    <text evidence="1">Belongs to the short-chain dehydrogenases/reductases (SDR) family.</text>
</comment>
<dbReference type="Gene3D" id="3.40.50.720">
    <property type="entry name" value="NAD(P)-binding Rossmann-like Domain"/>
    <property type="match status" value="1"/>
</dbReference>
<keyword evidence="4" id="KW-0443">Lipid metabolism</keyword>
<evidence type="ECO:0008006" key="6">
    <source>
        <dbReference type="Google" id="ProtNLM"/>
    </source>
</evidence>
<dbReference type="SUPFAM" id="SSF51735">
    <property type="entry name" value="NAD(P)-binding Rossmann-fold domains"/>
    <property type="match status" value="1"/>
</dbReference>